<comment type="caution">
    <text evidence="10">The sequence shown here is derived from an EMBL/GenBank/DDBJ whole genome shotgun (WGS) entry which is preliminary data.</text>
</comment>
<dbReference type="SUPFAM" id="SSF56935">
    <property type="entry name" value="Porins"/>
    <property type="match status" value="1"/>
</dbReference>
<evidence type="ECO:0000256" key="2">
    <source>
        <dbReference type="ARBA" id="ARBA00022448"/>
    </source>
</evidence>
<keyword evidence="8" id="KW-0732">Signal</keyword>
<dbReference type="Pfam" id="PF07715">
    <property type="entry name" value="Plug"/>
    <property type="match status" value="1"/>
</dbReference>
<keyword evidence="6" id="KW-0998">Cell outer membrane</keyword>
<evidence type="ECO:0000256" key="3">
    <source>
        <dbReference type="ARBA" id="ARBA00022496"/>
    </source>
</evidence>
<keyword evidence="11" id="KW-1185">Reference proteome</keyword>
<dbReference type="InterPro" id="IPR010104">
    <property type="entry name" value="TonB_rcpt_bac"/>
</dbReference>
<dbReference type="RefSeq" id="WP_166934590.1">
    <property type="nucleotide sequence ID" value="NZ_BAAADD010000005.1"/>
</dbReference>
<dbReference type="InterPro" id="IPR036942">
    <property type="entry name" value="Beta-barrel_TonB_sf"/>
</dbReference>
<proteinExistence type="inferred from homology"/>
<dbReference type="PANTHER" id="PTHR40980:SF3">
    <property type="entry name" value="TONB-DEPENDENT RECEPTOR-LIKE BETA-BARREL DOMAIN-CONTAINING PROTEIN"/>
    <property type="match status" value="1"/>
</dbReference>
<protein>
    <submittedName>
        <fullName evidence="10">TonB-dependent receptor</fullName>
    </submittedName>
</protein>
<keyword evidence="2" id="KW-0813">Transport</keyword>
<dbReference type="Gene3D" id="2.40.170.20">
    <property type="entry name" value="TonB-dependent receptor, beta-barrel domain"/>
    <property type="match status" value="1"/>
</dbReference>
<dbReference type="PANTHER" id="PTHR40980">
    <property type="entry name" value="PLUG DOMAIN-CONTAINING PROTEIN"/>
    <property type="match status" value="1"/>
</dbReference>
<dbReference type="Pfam" id="PF00593">
    <property type="entry name" value="TonB_dep_Rec_b-barrel"/>
    <property type="match status" value="1"/>
</dbReference>
<evidence type="ECO:0000256" key="1">
    <source>
        <dbReference type="ARBA" id="ARBA00004442"/>
    </source>
</evidence>
<dbReference type="InterPro" id="IPR011662">
    <property type="entry name" value="Secretin/TonB_short_N"/>
</dbReference>
<evidence type="ECO:0000313" key="11">
    <source>
        <dbReference type="Proteomes" id="UP001499951"/>
    </source>
</evidence>
<dbReference type="InterPro" id="IPR012910">
    <property type="entry name" value="Plug_dom"/>
</dbReference>
<evidence type="ECO:0000259" key="9">
    <source>
        <dbReference type="SMART" id="SM00965"/>
    </source>
</evidence>
<evidence type="ECO:0000256" key="5">
    <source>
        <dbReference type="ARBA" id="ARBA00023136"/>
    </source>
</evidence>
<comment type="similarity">
    <text evidence="7">Belongs to the TonB-dependent receptor family.</text>
</comment>
<comment type="subcellular location">
    <subcellularLocation>
        <location evidence="1 7">Cell outer membrane</location>
    </subcellularLocation>
</comment>
<evidence type="ECO:0000313" key="10">
    <source>
        <dbReference type="EMBL" id="GAA0573345.1"/>
    </source>
</evidence>
<dbReference type="Gene3D" id="2.170.130.10">
    <property type="entry name" value="TonB-dependent receptor, plug domain"/>
    <property type="match status" value="1"/>
</dbReference>
<keyword evidence="3" id="KW-0410">Iron transport</keyword>
<reference evidence="11" key="1">
    <citation type="journal article" date="2019" name="Int. J. Syst. Evol. Microbiol.">
        <title>The Global Catalogue of Microorganisms (GCM) 10K type strain sequencing project: providing services to taxonomists for standard genome sequencing and annotation.</title>
        <authorList>
            <consortium name="The Broad Institute Genomics Platform"/>
            <consortium name="The Broad Institute Genome Sequencing Center for Infectious Disease"/>
            <person name="Wu L."/>
            <person name="Ma J."/>
        </authorList>
    </citation>
    <scope>NUCLEOTIDE SEQUENCE [LARGE SCALE GENOMIC DNA]</scope>
    <source>
        <strain evidence="11">JCM 15089</strain>
    </source>
</reference>
<evidence type="ECO:0000256" key="6">
    <source>
        <dbReference type="ARBA" id="ARBA00023237"/>
    </source>
</evidence>
<sequence>MRRRRKGAALRLAVCVLALSGAAASKPITIPEQDLRAALDEYIRLTKIQLVYQVSDLAGRRSHAVANAASTEQALDVLLAGTGLLLQRDGSGAVAVYLPKQAASAAPLLAVPPDFVWEPPETIVVNGFRASLDKSLDEKRAAIGVRDTILAENIGKYPTSNIAESLVRIPGIIIVRDTRTDEGKSVTIRGLGAEYSIVTINGNPVRIVTGTSVGFNNRSVDIDGLDADLFTRVDFYKSPRPQLDEGGIGGVIDMRTPHPFDAPGTKAVFSVGYSLNTYRSRAMPRGSLQFSHTSGHWGMLMALTLSKNAYQLMGSETAGWAQSRNAVGDSMIATTFDFGPRYGGFDPRADIGTYTPADIEHAYIPRFLSRQHLELEDRTRYGALLSLQYKVDDRWDVSLDVLASHMSDRRSEYTLGAFLRSTETTAAGWAACQAAPEKIGTRGCNGVVLVAPKIDRNNNLYGTFADVGWVNENRWYDGDDYYLNATASARYQANDRMGVTAAGGFSGNRASYSDNRIYFYMYDTTVNYDPSVNNKFPTVWTAADMTDARRYSSPAVDANLYKENDSVRFAKVTGDIRFDTGVSIFDHVTAKLGLSLVTSQKTNDAKSNGAAVMNEPRADGRSIAAMAIGEYAIDRLPVTDFLGGIRHGERVMNWATVPRSFYETLHMNDILKRQESSRGGLYDVSEQVLSAFFSIDSAGEVWGRRLRIEAGVRYADTRLTGSNYSTSRDAAGAIVYGPKGVENVYDDVLPSVGLSYELADDVLARASFGEAITRPSLGAIAQGTTIVTRFGMDAQSGNSKLRPLKSKNVDLGIEWYFSPGAVVSLGLFHKDLKNLLSSGTEVVTFGSLNLPWSSLDPGVFGTVENPNLPIRLSRPVNMNPMTVQGIELYYQHPFSFLPEPYDGLGTMLNFTYTAGATGGQGTGFTANSGAVYKMQINGLSTYTYGATGYYDKAPYSLRLTYSWHSKATGSANYYNSDLLLWTQARGSLDCTVGYRLSDLVQVRLDATNLLNADEYAFLADGTGGRGGIAAGAGASRVNFDYYHGTTLTLSVRGTL</sequence>
<keyword evidence="5 7" id="KW-0472">Membrane</keyword>
<dbReference type="EMBL" id="BAAADD010000005">
    <property type="protein sequence ID" value="GAA0573345.1"/>
    <property type="molecule type" value="Genomic_DNA"/>
</dbReference>
<feature type="domain" description="Secretin/TonB short N-terminal" evidence="9">
    <location>
        <begin position="48"/>
        <end position="99"/>
    </location>
</feature>
<feature type="chain" id="PRO_5045514385" evidence="8">
    <location>
        <begin position="26"/>
        <end position="1055"/>
    </location>
</feature>
<dbReference type="InterPro" id="IPR037066">
    <property type="entry name" value="Plug_dom_sf"/>
</dbReference>
<keyword evidence="7" id="KW-0798">TonB box</keyword>
<evidence type="ECO:0000256" key="4">
    <source>
        <dbReference type="ARBA" id="ARBA00023004"/>
    </source>
</evidence>
<dbReference type="Gene3D" id="3.55.50.30">
    <property type="match status" value="1"/>
</dbReference>
<dbReference type="SMART" id="SM00965">
    <property type="entry name" value="STN"/>
    <property type="match status" value="1"/>
</dbReference>
<evidence type="ECO:0000256" key="8">
    <source>
        <dbReference type="SAM" id="SignalP"/>
    </source>
</evidence>
<organism evidence="10 11">
    <name type="scientific">Rhizomicrobium electricum</name>
    <dbReference type="NCBI Taxonomy" id="480070"/>
    <lineage>
        <taxon>Bacteria</taxon>
        <taxon>Pseudomonadati</taxon>
        <taxon>Pseudomonadota</taxon>
        <taxon>Alphaproteobacteria</taxon>
        <taxon>Micropepsales</taxon>
        <taxon>Micropepsaceae</taxon>
        <taxon>Rhizomicrobium</taxon>
    </lineage>
</organism>
<keyword evidence="4" id="KW-0408">Iron</keyword>
<feature type="signal peptide" evidence="8">
    <location>
        <begin position="1"/>
        <end position="25"/>
    </location>
</feature>
<dbReference type="NCBIfam" id="TIGR01782">
    <property type="entry name" value="TonB-Xanth-Caul"/>
    <property type="match status" value="1"/>
</dbReference>
<keyword evidence="10" id="KW-0675">Receptor</keyword>
<accession>A0ABP3PX69</accession>
<keyword evidence="3" id="KW-0406">Ion transport</keyword>
<evidence type="ECO:0000256" key="7">
    <source>
        <dbReference type="RuleBase" id="RU003357"/>
    </source>
</evidence>
<dbReference type="Proteomes" id="UP001499951">
    <property type="component" value="Unassembled WGS sequence"/>
</dbReference>
<gene>
    <name evidence="10" type="ORF">GCM10008942_22550</name>
</gene>
<name>A0ABP3PX69_9PROT</name>
<dbReference type="InterPro" id="IPR000531">
    <property type="entry name" value="Beta-barrel_TonB"/>
</dbReference>